<dbReference type="InterPro" id="IPR011701">
    <property type="entry name" value="MFS"/>
</dbReference>
<feature type="non-terminal residue" evidence="6">
    <location>
        <position position="184"/>
    </location>
</feature>
<keyword evidence="2 5" id="KW-0812">Transmembrane</keyword>
<dbReference type="PANTHER" id="PTHR10924">
    <property type="entry name" value="MAJOR FACILITATOR SUPERFAMILY PROTEIN-RELATED"/>
    <property type="match status" value="1"/>
</dbReference>
<name>A0ABD2PM54_9PLAT</name>
<dbReference type="PANTHER" id="PTHR10924:SF4">
    <property type="entry name" value="GH15861P"/>
    <property type="match status" value="1"/>
</dbReference>
<dbReference type="GO" id="GO:0016020">
    <property type="term" value="C:membrane"/>
    <property type="evidence" value="ECO:0007669"/>
    <property type="project" value="UniProtKB-SubCell"/>
</dbReference>
<evidence type="ECO:0000313" key="6">
    <source>
        <dbReference type="EMBL" id="KAL3308334.1"/>
    </source>
</evidence>
<evidence type="ECO:0000256" key="3">
    <source>
        <dbReference type="ARBA" id="ARBA00022989"/>
    </source>
</evidence>
<protein>
    <recommendedName>
        <fullName evidence="8">Major facilitator superfamily (MFS) profile domain-containing protein</fullName>
    </recommendedName>
</protein>
<proteinExistence type="predicted"/>
<feature type="transmembrane region" description="Helical" evidence="5">
    <location>
        <begin position="30"/>
        <end position="49"/>
    </location>
</feature>
<feature type="transmembrane region" description="Helical" evidence="5">
    <location>
        <begin position="97"/>
        <end position="124"/>
    </location>
</feature>
<feature type="transmembrane region" description="Helical" evidence="5">
    <location>
        <begin position="158"/>
        <end position="179"/>
    </location>
</feature>
<feature type="transmembrane region" description="Helical" evidence="5">
    <location>
        <begin position="69"/>
        <end position="90"/>
    </location>
</feature>
<evidence type="ECO:0000256" key="2">
    <source>
        <dbReference type="ARBA" id="ARBA00022692"/>
    </source>
</evidence>
<dbReference type="Gene3D" id="1.20.1250.20">
    <property type="entry name" value="MFS general substrate transporter like domains"/>
    <property type="match status" value="1"/>
</dbReference>
<reference evidence="6 7" key="1">
    <citation type="submission" date="2024-11" db="EMBL/GenBank/DDBJ databases">
        <title>Adaptive evolution of stress response genes in parasites aligns with host niche diversity.</title>
        <authorList>
            <person name="Hahn C."/>
            <person name="Resl P."/>
        </authorList>
    </citation>
    <scope>NUCLEOTIDE SEQUENCE [LARGE SCALE GENOMIC DNA]</scope>
    <source>
        <strain evidence="6">EGGRZ-B1_66</strain>
        <tissue evidence="6">Body</tissue>
    </source>
</reference>
<keyword evidence="4 5" id="KW-0472">Membrane</keyword>
<dbReference type="Proteomes" id="UP001626550">
    <property type="component" value="Unassembled WGS sequence"/>
</dbReference>
<sequence length="184" mass="20465">MDDGQSFESPVQLQHNHSYRQSIMRLFTNLPYLLLFISYGINTGVYYALGTLLNDILYKNFQSQSAKIGWAGFVMVIAGILGSIVCGVVLDKTRNTLFTIFFAASIYTQSIGVVIFTLFLLGFFNTGYLPLGFEFAAELTYPENEALTSSLLNGSAQLFGMILTSLNSVLLTQYQVIWANSFLI</sequence>
<evidence type="ECO:0000256" key="1">
    <source>
        <dbReference type="ARBA" id="ARBA00004141"/>
    </source>
</evidence>
<dbReference type="Pfam" id="PF07690">
    <property type="entry name" value="MFS_1"/>
    <property type="match status" value="1"/>
</dbReference>
<comment type="subcellular location">
    <subcellularLocation>
        <location evidence="1">Membrane</location>
        <topology evidence="1">Multi-pass membrane protein</topology>
    </subcellularLocation>
</comment>
<keyword evidence="3 5" id="KW-1133">Transmembrane helix</keyword>
<evidence type="ECO:0000256" key="5">
    <source>
        <dbReference type="SAM" id="Phobius"/>
    </source>
</evidence>
<dbReference type="SUPFAM" id="SSF103473">
    <property type="entry name" value="MFS general substrate transporter"/>
    <property type="match status" value="1"/>
</dbReference>
<dbReference type="AlphaFoldDB" id="A0ABD2PM54"/>
<accession>A0ABD2PM54</accession>
<dbReference type="InterPro" id="IPR036259">
    <property type="entry name" value="MFS_trans_sf"/>
</dbReference>
<gene>
    <name evidence="6" type="ORF">Ciccas_013136</name>
</gene>
<dbReference type="InterPro" id="IPR049680">
    <property type="entry name" value="FLVCR1-2_SLC49-like"/>
</dbReference>
<evidence type="ECO:0000256" key="4">
    <source>
        <dbReference type="ARBA" id="ARBA00023136"/>
    </source>
</evidence>
<dbReference type="EMBL" id="JBJKFK010005420">
    <property type="protein sequence ID" value="KAL3308334.1"/>
    <property type="molecule type" value="Genomic_DNA"/>
</dbReference>
<evidence type="ECO:0000313" key="7">
    <source>
        <dbReference type="Proteomes" id="UP001626550"/>
    </source>
</evidence>
<evidence type="ECO:0008006" key="8">
    <source>
        <dbReference type="Google" id="ProtNLM"/>
    </source>
</evidence>
<comment type="caution">
    <text evidence="6">The sequence shown here is derived from an EMBL/GenBank/DDBJ whole genome shotgun (WGS) entry which is preliminary data.</text>
</comment>
<keyword evidence="7" id="KW-1185">Reference proteome</keyword>
<organism evidence="6 7">
    <name type="scientific">Cichlidogyrus casuarinus</name>
    <dbReference type="NCBI Taxonomy" id="1844966"/>
    <lineage>
        <taxon>Eukaryota</taxon>
        <taxon>Metazoa</taxon>
        <taxon>Spiralia</taxon>
        <taxon>Lophotrochozoa</taxon>
        <taxon>Platyhelminthes</taxon>
        <taxon>Monogenea</taxon>
        <taxon>Monopisthocotylea</taxon>
        <taxon>Dactylogyridea</taxon>
        <taxon>Ancyrocephalidae</taxon>
        <taxon>Cichlidogyrus</taxon>
    </lineage>
</organism>